<name>A0A1I7WGR7_HETBA</name>
<dbReference type="Proteomes" id="UP000095283">
    <property type="component" value="Unplaced"/>
</dbReference>
<organism evidence="1 2">
    <name type="scientific">Heterorhabditis bacteriophora</name>
    <name type="common">Entomopathogenic nematode worm</name>
    <dbReference type="NCBI Taxonomy" id="37862"/>
    <lineage>
        <taxon>Eukaryota</taxon>
        <taxon>Metazoa</taxon>
        <taxon>Ecdysozoa</taxon>
        <taxon>Nematoda</taxon>
        <taxon>Chromadorea</taxon>
        <taxon>Rhabditida</taxon>
        <taxon>Rhabditina</taxon>
        <taxon>Rhabditomorpha</taxon>
        <taxon>Strongyloidea</taxon>
        <taxon>Heterorhabditidae</taxon>
        <taxon>Heterorhabditis</taxon>
    </lineage>
</organism>
<protein>
    <submittedName>
        <fullName evidence="2">Uncharacterized protein</fullName>
    </submittedName>
</protein>
<evidence type="ECO:0000313" key="1">
    <source>
        <dbReference type="Proteomes" id="UP000095283"/>
    </source>
</evidence>
<dbReference type="WBParaSite" id="Hba_04128">
    <property type="protein sequence ID" value="Hba_04128"/>
    <property type="gene ID" value="Hba_04128"/>
</dbReference>
<dbReference type="AlphaFoldDB" id="A0A1I7WGR7"/>
<evidence type="ECO:0000313" key="2">
    <source>
        <dbReference type="WBParaSite" id="Hba_04128"/>
    </source>
</evidence>
<reference evidence="2" key="1">
    <citation type="submission" date="2016-11" db="UniProtKB">
        <authorList>
            <consortium name="WormBaseParasite"/>
        </authorList>
    </citation>
    <scope>IDENTIFICATION</scope>
</reference>
<proteinExistence type="predicted"/>
<accession>A0A1I7WGR7</accession>
<sequence length="180" mass="20542">MTPPYYLILAPEAVQHLSAKRFRSVQNYPTPLAKESTEAKPRLKKREKPTNKLTFLGVFQTYRPSALKLTTGSVVSDFPETPTSTCSVPHPGCRTQTNDQLLLNRRRPKGNRPESIPRPPHHTYHSATTTHGLVLYEFLYILQVMCGHRLNYCISTLLTYRFCTRRRESLNLCEGISLPA</sequence>
<keyword evidence="1" id="KW-1185">Reference proteome</keyword>